<gene>
    <name evidence="2" type="ORF">KAK11_15340</name>
</gene>
<protein>
    <recommendedName>
        <fullName evidence="4">DUF1834 family protein</fullName>
    </recommendedName>
</protein>
<feature type="region of interest" description="Disordered" evidence="1">
    <location>
        <begin position="173"/>
        <end position="198"/>
    </location>
</feature>
<dbReference type="EMBL" id="JAGQDG010000006">
    <property type="protein sequence ID" value="MBQ0936706.1"/>
    <property type="molecule type" value="Genomic_DNA"/>
</dbReference>
<evidence type="ECO:0000256" key="1">
    <source>
        <dbReference type="SAM" id="MobiDB-lite"/>
    </source>
</evidence>
<proteinExistence type="predicted"/>
<evidence type="ECO:0000313" key="3">
    <source>
        <dbReference type="Proteomes" id="UP000672097"/>
    </source>
</evidence>
<sequence length="198" mass="22030">MSVELLQATVEHLRAGFTPRQVAEVREYAGEFSAAEIERVGFNCPAVFVTCLGWRKAKEPQRLSGRRVRLVSMAAFVVTKNSKSREARMSECMALADQVGLLLEAWQPTDAPTMALAPLNDEADAENLYGPALDKHGLALWMLRWQQEAKPLVAPGALFDLRTVHITDLTRWQGTTPEAPVPPNPNPLQVQEDVQFPR</sequence>
<reference evidence="2 3" key="1">
    <citation type="submission" date="2021-04" db="EMBL/GenBank/DDBJ databases">
        <title>The genome sequence of type strain Ideonella paludis KCTC 32238.</title>
        <authorList>
            <person name="Liu Y."/>
        </authorList>
    </citation>
    <scope>NUCLEOTIDE SEQUENCE [LARGE SCALE GENOMIC DNA]</scope>
    <source>
        <strain evidence="2 3">KCTC 32238</strain>
    </source>
</reference>
<keyword evidence="3" id="KW-1185">Reference proteome</keyword>
<accession>A0ABS5DZX6</accession>
<comment type="caution">
    <text evidence="2">The sequence shown here is derived from an EMBL/GenBank/DDBJ whole genome shotgun (WGS) entry which is preliminary data.</text>
</comment>
<name>A0ABS5DZX6_9BURK</name>
<organism evidence="2 3">
    <name type="scientific">Ideonella paludis</name>
    <dbReference type="NCBI Taxonomy" id="1233411"/>
    <lineage>
        <taxon>Bacteria</taxon>
        <taxon>Pseudomonadati</taxon>
        <taxon>Pseudomonadota</taxon>
        <taxon>Betaproteobacteria</taxon>
        <taxon>Burkholderiales</taxon>
        <taxon>Sphaerotilaceae</taxon>
        <taxon>Ideonella</taxon>
    </lineage>
</organism>
<dbReference type="RefSeq" id="WP_210810091.1">
    <property type="nucleotide sequence ID" value="NZ_JAGQDG010000006.1"/>
</dbReference>
<evidence type="ECO:0008006" key="4">
    <source>
        <dbReference type="Google" id="ProtNLM"/>
    </source>
</evidence>
<dbReference type="Proteomes" id="UP000672097">
    <property type="component" value="Unassembled WGS sequence"/>
</dbReference>
<evidence type="ECO:0000313" key="2">
    <source>
        <dbReference type="EMBL" id="MBQ0936706.1"/>
    </source>
</evidence>